<accession>A0A2H3JIX3</accession>
<dbReference type="OrthoDB" id="2749120at2759"/>
<gene>
    <name evidence="1" type="ORF">WOLCODRAFT_136512</name>
</gene>
<dbReference type="Proteomes" id="UP000218811">
    <property type="component" value="Unassembled WGS sequence"/>
</dbReference>
<keyword evidence="2" id="KW-1185">Reference proteome</keyword>
<dbReference type="AlphaFoldDB" id="A0A2H3JIX3"/>
<proteinExistence type="predicted"/>
<organism evidence="1 2">
    <name type="scientific">Wolfiporia cocos (strain MD-104)</name>
    <name type="common">Brown rot fungus</name>
    <dbReference type="NCBI Taxonomy" id="742152"/>
    <lineage>
        <taxon>Eukaryota</taxon>
        <taxon>Fungi</taxon>
        <taxon>Dikarya</taxon>
        <taxon>Basidiomycota</taxon>
        <taxon>Agaricomycotina</taxon>
        <taxon>Agaricomycetes</taxon>
        <taxon>Polyporales</taxon>
        <taxon>Phaeolaceae</taxon>
        <taxon>Wolfiporia</taxon>
    </lineage>
</organism>
<evidence type="ECO:0000313" key="2">
    <source>
        <dbReference type="Proteomes" id="UP000218811"/>
    </source>
</evidence>
<evidence type="ECO:0000313" key="1">
    <source>
        <dbReference type="EMBL" id="PCH39823.1"/>
    </source>
</evidence>
<sequence length="158" mass="19004">MSQSKRTRKPWRRYTDWDIEKWVLDNIDERSDTYERTNLEMDEVRCTFWMRCYHAKEFDGPYRDDEIFVLYMKAVRPTWSFNGHKVDTSVQVVLDTYQGWSVSHDAPEWTRWKEGKEFGFVQNLSEFIEPVMKIITEVGDKFCQYRCRVGKQSSGANT</sequence>
<name>A0A2H3JIX3_WOLCO</name>
<reference evidence="1 2" key="1">
    <citation type="journal article" date="2012" name="Science">
        <title>The Paleozoic origin of enzymatic lignin decomposition reconstructed from 31 fungal genomes.</title>
        <authorList>
            <person name="Floudas D."/>
            <person name="Binder M."/>
            <person name="Riley R."/>
            <person name="Barry K."/>
            <person name="Blanchette R.A."/>
            <person name="Henrissat B."/>
            <person name="Martinez A.T."/>
            <person name="Otillar R."/>
            <person name="Spatafora J.W."/>
            <person name="Yadav J.S."/>
            <person name="Aerts A."/>
            <person name="Benoit I."/>
            <person name="Boyd A."/>
            <person name="Carlson A."/>
            <person name="Copeland A."/>
            <person name="Coutinho P.M."/>
            <person name="de Vries R.P."/>
            <person name="Ferreira P."/>
            <person name="Findley K."/>
            <person name="Foster B."/>
            <person name="Gaskell J."/>
            <person name="Glotzer D."/>
            <person name="Gorecki P."/>
            <person name="Heitman J."/>
            <person name="Hesse C."/>
            <person name="Hori C."/>
            <person name="Igarashi K."/>
            <person name="Jurgens J.A."/>
            <person name="Kallen N."/>
            <person name="Kersten P."/>
            <person name="Kohler A."/>
            <person name="Kuees U."/>
            <person name="Kumar T.K.A."/>
            <person name="Kuo A."/>
            <person name="LaButti K."/>
            <person name="Larrondo L.F."/>
            <person name="Lindquist E."/>
            <person name="Ling A."/>
            <person name="Lombard V."/>
            <person name="Lucas S."/>
            <person name="Lundell T."/>
            <person name="Martin R."/>
            <person name="McLaughlin D.J."/>
            <person name="Morgenstern I."/>
            <person name="Morin E."/>
            <person name="Murat C."/>
            <person name="Nagy L.G."/>
            <person name="Nolan M."/>
            <person name="Ohm R.A."/>
            <person name="Patyshakuliyeva A."/>
            <person name="Rokas A."/>
            <person name="Ruiz-Duenas F.J."/>
            <person name="Sabat G."/>
            <person name="Salamov A."/>
            <person name="Samejima M."/>
            <person name="Schmutz J."/>
            <person name="Slot J.C."/>
            <person name="St John F."/>
            <person name="Stenlid J."/>
            <person name="Sun H."/>
            <person name="Sun S."/>
            <person name="Syed K."/>
            <person name="Tsang A."/>
            <person name="Wiebenga A."/>
            <person name="Young D."/>
            <person name="Pisabarro A."/>
            <person name="Eastwood D.C."/>
            <person name="Martin F."/>
            <person name="Cullen D."/>
            <person name="Grigoriev I.V."/>
            <person name="Hibbett D.S."/>
        </authorList>
    </citation>
    <scope>NUCLEOTIDE SEQUENCE [LARGE SCALE GENOMIC DNA]</scope>
    <source>
        <strain evidence="1 2">MD-104</strain>
    </source>
</reference>
<dbReference type="EMBL" id="KB468053">
    <property type="protein sequence ID" value="PCH39823.1"/>
    <property type="molecule type" value="Genomic_DNA"/>
</dbReference>
<protein>
    <submittedName>
        <fullName evidence="1">Uncharacterized protein</fullName>
    </submittedName>
</protein>